<dbReference type="GO" id="GO:0006366">
    <property type="term" value="P:transcription by RNA polymerase II"/>
    <property type="evidence" value="ECO:0007669"/>
    <property type="project" value="TreeGrafter"/>
</dbReference>
<reference evidence="7 8" key="1">
    <citation type="journal article" date="2015" name="Sci. Rep.">
        <title>Genome of the facultative scuticociliatosis pathogen Pseudocohnilembus persalinus provides insight into its virulence through horizontal gene transfer.</title>
        <authorList>
            <person name="Xiong J."/>
            <person name="Wang G."/>
            <person name="Cheng J."/>
            <person name="Tian M."/>
            <person name="Pan X."/>
            <person name="Warren A."/>
            <person name="Jiang C."/>
            <person name="Yuan D."/>
            <person name="Miao W."/>
        </authorList>
    </citation>
    <scope>NUCLEOTIDE SEQUENCE [LARGE SCALE GENOMIC DNA]</scope>
    <source>
        <strain evidence="7">36N120E</strain>
    </source>
</reference>
<feature type="compositionally biased region" description="Basic and acidic residues" evidence="5">
    <location>
        <begin position="439"/>
        <end position="452"/>
    </location>
</feature>
<dbReference type="Pfam" id="PF01191">
    <property type="entry name" value="RNA_pol_Rpb5_C"/>
    <property type="match status" value="1"/>
</dbReference>
<feature type="region of interest" description="Disordered" evidence="5">
    <location>
        <begin position="368"/>
        <end position="452"/>
    </location>
</feature>
<comment type="caution">
    <text evidence="7">The sequence shown here is derived from an EMBL/GenBank/DDBJ whole genome shotgun (WGS) entry which is preliminary data.</text>
</comment>
<feature type="coiled-coil region" evidence="4">
    <location>
        <begin position="280"/>
        <end position="307"/>
    </location>
</feature>
<evidence type="ECO:0000256" key="1">
    <source>
        <dbReference type="ARBA" id="ARBA00004123"/>
    </source>
</evidence>
<feature type="compositionally biased region" description="Basic residues" evidence="5">
    <location>
        <begin position="429"/>
        <end position="438"/>
    </location>
</feature>
<evidence type="ECO:0000256" key="5">
    <source>
        <dbReference type="SAM" id="MobiDB-lite"/>
    </source>
</evidence>
<dbReference type="GO" id="GO:0042797">
    <property type="term" value="P:tRNA transcription by RNA polymerase III"/>
    <property type="evidence" value="ECO:0007669"/>
    <property type="project" value="TreeGrafter"/>
</dbReference>
<dbReference type="SUPFAM" id="SSF55287">
    <property type="entry name" value="RPB5-like RNA polymerase subunit"/>
    <property type="match status" value="1"/>
</dbReference>
<gene>
    <name evidence="7" type="ORF">PPERSA_10110</name>
</gene>
<evidence type="ECO:0000313" key="7">
    <source>
        <dbReference type="EMBL" id="KRX11178.1"/>
    </source>
</evidence>
<dbReference type="GO" id="GO:0005736">
    <property type="term" value="C:RNA polymerase I complex"/>
    <property type="evidence" value="ECO:0007669"/>
    <property type="project" value="TreeGrafter"/>
</dbReference>
<evidence type="ECO:0000256" key="3">
    <source>
        <dbReference type="ARBA" id="ARBA00025765"/>
    </source>
</evidence>
<accession>A0A0V0RA95</accession>
<dbReference type="PANTHER" id="PTHR10535:SF0">
    <property type="entry name" value="DNA-DIRECTED RNA POLYMERASES I, II, AND III SUBUNIT RPABC1"/>
    <property type="match status" value="1"/>
</dbReference>
<dbReference type="GO" id="GO:0003899">
    <property type="term" value="F:DNA-directed RNA polymerase activity"/>
    <property type="evidence" value="ECO:0007669"/>
    <property type="project" value="InterPro"/>
</dbReference>
<evidence type="ECO:0000313" key="8">
    <source>
        <dbReference type="Proteomes" id="UP000054937"/>
    </source>
</evidence>
<keyword evidence="8" id="KW-1185">Reference proteome</keyword>
<keyword evidence="4" id="KW-0175">Coiled coil</keyword>
<comment type="subcellular location">
    <subcellularLocation>
        <location evidence="1">Nucleus</location>
    </subcellularLocation>
</comment>
<dbReference type="GO" id="GO:0006362">
    <property type="term" value="P:transcription elongation by RNA polymerase I"/>
    <property type="evidence" value="ECO:0007669"/>
    <property type="project" value="TreeGrafter"/>
</dbReference>
<dbReference type="HAMAP" id="MF_00025">
    <property type="entry name" value="RNApol_Rpo5_RPB5"/>
    <property type="match status" value="1"/>
</dbReference>
<dbReference type="InterPro" id="IPR035913">
    <property type="entry name" value="RPB5-like_sf"/>
</dbReference>
<feature type="region of interest" description="Disordered" evidence="5">
    <location>
        <begin position="1"/>
        <end position="45"/>
    </location>
</feature>
<dbReference type="FunFam" id="3.90.940.20:FF:000001">
    <property type="entry name" value="DNA-directed RNA polymerases I, II, and III subunit RPABC1"/>
    <property type="match status" value="1"/>
</dbReference>
<dbReference type="InParanoid" id="A0A0V0RA95"/>
<dbReference type="EMBL" id="LDAU01000005">
    <property type="protein sequence ID" value="KRX11178.1"/>
    <property type="molecule type" value="Genomic_DNA"/>
</dbReference>
<dbReference type="InterPro" id="IPR000783">
    <property type="entry name" value="RNA_pol_subH/Rpb5_C"/>
</dbReference>
<feature type="domain" description="RNA polymerase subunit H/Rpb5 C-terminal" evidence="6">
    <location>
        <begin position="777"/>
        <end position="849"/>
    </location>
</feature>
<dbReference type="OrthoDB" id="248779at2759"/>
<feature type="compositionally biased region" description="Low complexity" evidence="5">
    <location>
        <begin position="1"/>
        <end position="19"/>
    </location>
</feature>
<organism evidence="7 8">
    <name type="scientific">Pseudocohnilembus persalinus</name>
    <name type="common">Ciliate</name>
    <dbReference type="NCBI Taxonomy" id="266149"/>
    <lineage>
        <taxon>Eukaryota</taxon>
        <taxon>Sar</taxon>
        <taxon>Alveolata</taxon>
        <taxon>Ciliophora</taxon>
        <taxon>Intramacronucleata</taxon>
        <taxon>Oligohymenophorea</taxon>
        <taxon>Scuticociliatia</taxon>
        <taxon>Philasterida</taxon>
        <taxon>Pseudocohnilembidae</taxon>
        <taxon>Pseudocohnilembus</taxon>
    </lineage>
</organism>
<dbReference type="AlphaFoldDB" id="A0A0V0RA95"/>
<dbReference type="GO" id="GO:0005666">
    <property type="term" value="C:RNA polymerase III complex"/>
    <property type="evidence" value="ECO:0007669"/>
    <property type="project" value="TreeGrafter"/>
</dbReference>
<feature type="compositionally biased region" description="Polar residues" evidence="5">
    <location>
        <begin position="379"/>
        <end position="408"/>
    </location>
</feature>
<dbReference type="InterPro" id="IPR014381">
    <property type="entry name" value="Arch_Rpo5/euc_Rpb5"/>
</dbReference>
<keyword evidence="2" id="KW-0804">Transcription</keyword>
<dbReference type="Gene3D" id="3.90.940.20">
    <property type="entry name" value="RPB5-like RNA polymerase subunit"/>
    <property type="match status" value="1"/>
</dbReference>
<name>A0A0V0RA95_PSEPJ</name>
<feature type="compositionally biased region" description="Polar residues" evidence="5">
    <location>
        <begin position="20"/>
        <end position="32"/>
    </location>
</feature>
<dbReference type="Proteomes" id="UP000054937">
    <property type="component" value="Unassembled WGS sequence"/>
</dbReference>
<proteinExistence type="inferred from homology"/>
<evidence type="ECO:0000256" key="2">
    <source>
        <dbReference type="ARBA" id="ARBA00023163"/>
    </source>
</evidence>
<evidence type="ECO:0000259" key="6">
    <source>
        <dbReference type="Pfam" id="PF01191"/>
    </source>
</evidence>
<evidence type="ECO:0000256" key="4">
    <source>
        <dbReference type="SAM" id="Coils"/>
    </source>
</evidence>
<dbReference type="GO" id="GO:0005665">
    <property type="term" value="C:RNA polymerase II, core complex"/>
    <property type="evidence" value="ECO:0007669"/>
    <property type="project" value="TreeGrafter"/>
</dbReference>
<sequence length="850" mass="100109">MKPQEYYQQKQKSFQSLSQDNSNADQQLSQQDFSEEIIIDEQKEHEYEQNFKEEIESLNQIQFLPSNFLKLSLQNKSENGQKENQQLYQLPDNSEAEIDEEEHCIYSDDETSSLYNEVEPYINMKGIPSIYDNFLREFQQPNKKMCKPSHKEEIHKILELEEQAKLEELEKERIIQQQEQEQLKDKIEKYQKLENKKNKYIINNNNSNNGFNEQQIKNKQLQLQKELQDEIVYNANKQKEENEYLDSINENEIKILKEIRALEKLLQKNDDSDMLDVDEIKKTQKKIVKEKKKLDGIKNQRKQFKANGKSHSNYFKESQINMSDSKLENNLIANANLDLTSSDIQQPQQQQQQQQSDQNIYAKPNAQFYKKNNSKKPTSRQLAMKQRQQPNMQEEMSNEQTNGTQQSFQNSQSNIKEQNNSNSNSNNFKNKKSNKNKKNKENKEDDTEQLYRHVPHDYATDIQVFDKKAYTFKDYAKMAHLKEKSQHNAGYYEGLSNMLEQVKDYSEKERKQFIHNFTTQDDVNFFQIGPEYQSKLPKHSNCEMNAERIMNIRSLLIRKRYTSGIATKNDIEQVLSHLKSWFGQNRNQEEACNILNRCNYSVAASIKYMQLHTKLLKAQFIGYEAVTCAVGIDRNFQIQGDLEEIIETLEQEGFSYFDSKVKFDTNRVYDEPLKNLLTCNFSKESDVADDNGEQNQIISQQAVVIIRNKGKVIDLMDEAKPYFTQNINKLIYVVYGDYEKDKLLDQKSKNAKQNKQVADKLFQSGFLEIFDEKNLVYNITKHTLVPKHQPLNSKEKSDLLAKYKIKENQLPKILINDPVSKYFGMRRGDVFKIIRTSETAGKYITYRICM</sequence>
<feature type="coiled-coil region" evidence="4">
    <location>
        <begin position="150"/>
        <end position="203"/>
    </location>
</feature>
<dbReference type="PANTHER" id="PTHR10535">
    <property type="entry name" value="DNA-DIRECTED RNA POLYMERASES I, II, AND III SUBUNIT RPABC1"/>
    <property type="match status" value="1"/>
</dbReference>
<feature type="compositionally biased region" description="Low complexity" evidence="5">
    <location>
        <begin position="409"/>
        <end position="428"/>
    </location>
</feature>
<protein>
    <submittedName>
        <fullName evidence="7">RNA polymerase, subunit H/Rpb5 C-terminal</fullName>
    </submittedName>
</protein>
<comment type="similarity">
    <text evidence="3">Belongs to the archaeal Rpo5/eukaryotic RPB5 RNA polymerase subunit family.</text>
</comment>
<dbReference type="GO" id="GO:0003677">
    <property type="term" value="F:DNA binding"/>
    <property type="evidence" value="ECO:0007669"/>
    <property type="project" value="InterPro"/>
</dbReference>